<proteinExistence type="predicted"/>
<comment type="caution">
    <text evidence="2">The sequence shown here is derived from an EMBL/GenBank/DDBJ whole genome shotgun (WGS) entry which is preliminary data.</text>
</comment>
<keyword evidence="1" id="KW-0472">Membrane</keyword>
<feature type="transmembrane region" description="Helical" evidence="1">
    <location>
        <begin position="12"/>
        <end position="29"/>
    </location>
</feature>
<protein>
    <submittedName>
        <fullName evidence="2">Uncharacterized protein</fullName>
    </submittedName>
</protein>
<accession>A0ABT9FIM9</accession>
<evidence type="ECO:0000256" key="1">
    <source>
        <dbReference type="SAM" id="Phobius"/>
    </source>
</evidence>
<dbReference type="RefSeq" id="WP_006792435.1">
    <property type="nucleotide sequence ID" value="NZ_CP023558.1"/>
</dbReference>
<dbReference type="EMBL" id="JAUYVT010000023">
    <property type="protein sequence ID" value="MDP2566652.1"/>
    <property type="molecule type" value="Genomic_DNA"/>
</dbReference>
<feature type="transmembrane region" description="Helical" evidence="1">
    <location>
        <begin position="35"/>
        <end position="51"/>
    </location>
</feature>
<evidence type="ECO:0000313" key="2">
    <source>
        <dbReference type="EMBL" id="MDP2566652.1"/>
    </source>
</evidence>
<name>A0ABT9FIM9_9GAMM</name>
<organism evidence="2 3">
    <name type="scientific">Pseudoalteromonas marina</name>
    <dbReference type="NCBI Taxonomy" id="267375"/>
    <lineage>
        <taxon>Bacteria</taxon>
        <taxon>Pseudomonadati</taxon>
        <taxon>Pseudomonadota</taxon>
        <taxon>Gammaproteobacteria</taxon>
        <taxon>Alteromonadales</taxon>
        <taxon>Pseudoalteromonadaceae</taxon>
        <taxon>Pseudoalteromonas</taxon>
    </lineage>
</organism>
<keyword evidence="3" id="KW-1185">Reference proteome</keyword>
<reference evidence="2" key="1">
    <citation type="submission" date="2023-07" db="EMBL/GenBank/DDBJ databases">
        <title>Genome content predicts the carbon catabolic preferences of heterotrophic bacteria.</title>
        <authorList>
            <person name="Gralka M."/>
        </authorList>
    </citation>
    <scope>NUCLEOTIDE SEQUENCE</scope>
    <source>
        <strain evidence="2">4G09</strain>
    </source>
</reference>
<evidence type="ECO:0000313" key="3">
    <source>
        <dbReference type="Proteomes" id="UP001177212"/>
    </source>
</evidence>
<sequence length="149" mass="17384">MKITDAHYKNGFAFIAVVMFIAFFIIWYINNEIEASFLLLFFACLSFRYRFTDEYKAKHSPHNLIKRSAGTIKITKPNLSRFKFISDQESIEVKRISIVNISDNWLSIIIDGNGNGYDFQLLGSKDEIYQQFNSLLNSDEKENIDINYV</sequence>
<keyword evidence="1" id="KW-1133">Transmembrane helix</keyword>
<dbReference type="Proteomes" id="UP001177212">
    <property type="component" value="Unassembled WGS sequence"/>
</dbReference>
<gene>
    <name evidence="2" type="ORF">Q8W34_18575</name>
</gene>
<keyword evidence="1" id="KW-0812">Transmembrane</keyword>